<feature type="chain" id="PRO_5029485918" evidence="1">
    <location>
        <begin position="20"/>
        <end position="79"/>
    </location>
</feature>
<organism evidence="2 3">
    <name type="scientific">Kalanchoe fedtschenkoi</name>
    <name type="common">Lavender scallops</name>
    <name type="synonym">South American air plant</name>
    <dbReference type="NCBI Taxonomy" id="63787"/>
    <lineage>
        <taxon>Eukaryota</taxon>
        <taxon>Viridiplantae</taxon>
        <taxon>Streptophyta</taxon>
        <taxon>Embryophyta</taxon>
        <taxon>Tracheophyta</taxon>
        <taxon>Spermatophyta</taxon>
        <taxon>Magnoliopsida</taxon>
        <taxon>eudicotyledons</taxon>
        <taxon>Gunneridae</taxon>
        <taxon>Pentapetalae</taxon>
        <taxon>Saxifragales</taxon>
        <taxon>Crassulaceae</taxon>
        <taxon>Kalanchoe</taxon>
    </lineage>
</organism>
<dbReference type="AlphaFoldDB" id="A0A7N0VKC5"/>
<dbReference type="Proteomes" id="UP000594263">
    <property type="component" value="Unplaced"/>
</dbReference>
<evidence type="ECO:0000256" key="1">
    <source>
        <dbReference type="SAM" id="SignalP"/>
    </source>
</evidence>
<sequence>MHDLGFLVASLLFINGLSWDVIKDKFHLSIVYQNAIKINVLCGQKHDGHKFVENFGELSVSFHLKLIIFFVEYLKRAGK</sequence>
<keyword evidence="1" id="KW-0732">Signal</keyword>
<dbReference type="Gramene" id="Kaladp1098s0002.1.v1.1">
    <property type="protein sequence ID" value="Kaladp1098s0002.1.v1.1.CDS.1"/>
    <property type="gene ID" value="Kaladp1098s0002.v1.1"/>
</dbReference>
<accession>A0A7N0VKC5</accession>
<name>A0A7N0VKC5_KALFE</name>
<reference evidence="2" key="1">
    <citation type="submission" date="2021-01" db="UniProtKB">
        <authorList>
            <consortium name="EnsemblPlants"/>
        </authorList>
    </citation>
    <scope>IDENTIFICATION</scope>
</reference>
<dbReference type="EnsemblPlants" id="Kaladp1098s0002.1.v1.1">
    <property type="protein sequence ID" value="Kaladp1098s0002.1.v1.1.CDS.1"/>
    <property type="gene ID" value="Kaladp1098s0002.v1.1"/>
</dbReference>
<protein>
    <submittedName>
        <fullName evidence="2">Uncharacterized protein</fullName>
    </submittedName>
</protein>
<evidence type="ECO:0000313" key="2">
    <source>
        <dbReference type="EnsemblPlants" id="Kaladp1098s0002.1.v1.1.CDS.1"/>
    </source>
</evidence>
<proteinExistence type="predicted"/>
<keyword evidence="3" id="KW-1185">Reference proteome</keyword>
<evidence type="ECO:0000313" key="3">
    <source>
        <dbReference type="Proteomes" id="UP000594263"/>
    </source>
</evidence>
<feature type="signal peptide" evidence="1">
    <location>
        <begin position="1"/>
        <end position="19"/>
    </location>
</feature>